<keyword evidence="3" id="KW-1185">Reference proteome</keyword>
<comment type="caution">
    <text evidence="2">The sequence shown here is derived from an EMBL/GenBank/DDBJ whole genome shotgun (WGS) entry which is preliminary data.</text>
</comment>
<accession>A0A4R7T966</accession>
<reference evidence="2 3" key="1">
    <citation type="submission" date="2019-03" db="EMBL/GenBank/DDBJ databases">
        <title>Genomic Encyclopedia of Type Strains, Phase III (KMG-III): the genomes of soil and plant-associated and newly described type strains.</title>
        <authorList>
            <person name="Whitman W."/>
        </authorList>
    </citation>
    <scope>NUCLEOTIDE SEQUENCE [LARGE SCALE GENOMIC DNA]</scope>
    <source>
        <strain evidence="2 3">VKM Ac-2575</strain>
    </source>
</reference>
<dbReference type="PANTHER" id="PTHR43422:SF3">
    <property type="entry name" value="THIAMINE THIAZOLE SYNTHASE"/>
    <property type="match status" value="1"/>
</dbReference>
<dbReference type="EMBL" id="SOCE01000001">
    <property type="protein sequence ID" value="TDU87896.1"/>
    <property type="molecule type" value="Genomic_DNA"/>
</dbReference>
<feature type="domain" description="FAD-binding" evidence="1">
    <location>
        <begin position="83"/>
        <end position="354"/>
    </location>
</feature>
<dbReference type="Proteomes" id="UP000295151">
    <property type="component" value="Unassembled WGS sequence"/>
</dbReference>
<dbReference type="AlphaFoldDB" id="A0A4R7T966"/>
<dbReference type="RefSeq" id="WP_133977602.1">
    <property type="nucleotide sequence ID" value="NZ_SOCE01000001.1"/>
</dbReference>
<dbReference type="InterPro" id="IPR002938">
    <property type="entry name" value="FAD-bd"/>
</dbReference>
<evidence type="ECO:0000313" key="2">
    <source>
        <dbReference type="EMBL" id="TDU87896.1"/>
    </source>
</evidence>
<organism evidence="2 3">
    <name type="scientific">Kribbella voronezhensis</name>
    <dbReference type="NCBI Taxonomy" id="2512212"/>
    <lineage>
        <taxon>Bacteria</taxon>
        <taxon>Bacillati</taxon>
        <taxon>Actinomycetota</taxon>
        <taxon>Actinomycetes</taxon>
        <taxon>Propionibacteriales</taxon>
        <taxon>Kribbellaceae</taxon>
        <taxon>Kribbella</taxon>
    </lineage>
</organism>
<dbReference type="GO" id="GO:0071949">
    <property type="term" value="F:FAD binding"/>
    <property type="evidence" value="ECO:0007669"/>
    <property type="project" value="InterPro"/>
</dbReference>
<dbReference type="PANTHER" id="PTHR43422">
    <property type="entry name" value="THIAMINE THIAZOLE SYNTHASE"/>
    <property type="match status" value="1"/>
</dbReference>
<proteinExistence type="predicted"/>
<name>A0A4R7T966_9ACTN</name>
<gene>
    <name evidence="2" type="ORF">EV138_1432</name>
</gene>
<dbReference type="InterPro" id="IPR036188">
    <property type="entry name" value="FAD/NAD-bd_sf"/>
</dbReference>
<protein>
    <submittedName>
        <fullName evidence="2">2-polyprenyl-6-methoxyphenol hydroxylase-like FAD-dependent oxidoreductase</fullName>
    </submittedName>
</protein>
<evidence type="ECO:0000259" key="1">
    <source>
        <dbReference type="Pfam" id="PF01494"/>
    </source>
</evidence>
<dbReference type="OrthoDB" id="9790035at2"/>
<dbReference type="Gene3D" id="3.50.50.60">
    <property type="entry name" value="FAD/NAD(P)-binding domain"/>
    <property type="match status" value="1"/>
</dbReference>
<dbReference type="Pfam" id="PF01494">
    <property type="entry name" value="FAD_binding_3"/>
    <property type="match status" value="1"/>
</dbReference>
<sequence>MNERQAVVLGGSMAGLLAARVLTEHFARVTIIERDEFSGMWAGDPEADPREREVRPGVPQGRHAHGLLAAGLDVVERLFPGAAEDLIAAGVPSGDVLANVRFCANGHRLRQAPTGMTALSFSRPYLENYLRAKVMALPGVDARGGTDVVGIKADANQSRVTGAFVQRRDGGGLETIAADLVVDATGRGSRAPRWLDDLGYERPRKEQLHVDLAYVSRHYKVDPALLDGDIAIIIGPSAAAPRGGAVMLQESGRAVITLFGILGDHAPLDDAGYRAYARRLPLPYIADVIEGSVPLDDPVRFRYPASVRHRYDRLRRFPKGFGVIGDAMCSFNPMYGQGMSVAAVEAVRLGDALARDGATEFDALRFFRAVRPVVDIPWQIATGGDAALPGVDGPRDARTRLVNRYLDRLYAVAARDEVVSLAFSRVTNLLDPPTALLRPAVAARVLGRRRLPVKAVLDQETAKA</sequence>
<dbReference type="SUPFAM" id="SSF51905">
    <property type="entry name" value="FAD/NAD(P)-binding domain"/>
    <property type="match status" value="1"/>
</dbReference>
<evidence type="ECO:0000313" key="3">
    <source>
        <dbReference type="Proteomes" id="UP000295151"/>
    </source>
</evidence>